<evidence type="ECO:0008006" key="5">
    <source>
        <dbReference type="Google" id="ProtNLM"/>
    </source>
</evidence>
<gene>
    <name evidence="3" type="primary">PLESTB000949</name>
    <name evidence="3" type="ORF">PLESTB_000528600</name>
</gene>
<dbReference type="PROSITE" id="PS50082">
    <property type="entry name" value="WD_REPEATS_2"/>
    <property type="match status" value="1"/>
</dbReference>
<feature type="compositionally biased region" description="Polar residues" evidence="2">
    <location>
        <begin position="571"/>
        <end position="586"/>
    </location>
</feature>
<dbReference type="InterPro" id="IPR015943">
    <property type="entry name" value="WD40/YVTN_repeat-like_dom_sf"/>
</dbReference>
<reference evidence="3 4" key="1">
    <citation type="journal article" date="2023" name="Commun. Biol.">
        <title>Reorganization of the ancestral sex-determining regions during the evolution of trioecy in Pleodorina starrii.</title>
        <authorList>
            <person name="Takahashi K."/>
            <person name="Suzuki S."/>
            <person name="Kawai-Toyooka H."/>
            <person name="Yamamoto K."/>
            <person name="Hamaji T."/>
            <person name="Ootsuki R."/>
            <person name="Yamaguchi H."/>
            <person name="Kawachi M."/>
            <person name="Higashiyama T."/>
            <person name="Nozaki H."/>
        </authorList>
    </citation>
    <scope>NUCLEOTIDE SEQUENCE [LARGE SCALE GENOMIC DNA]</scope>
    <source>
        <strain evidence="3 4">NIES-4479</strain>
    </source>
</reference>
<evidence type="ECO:0000256" key="1">
    <source>
        <dbReference type="PROSITE-ProRule" id="PRU00221"/>
    </source>
</evidence>
<keyword evidence="4" id="KW-1185">Reference proteome</keyword>
<dbReference type="InterPro" id="IPR036322">
    <property type="entry name" value="WD40_repeat_dom_sf"/>
</dbReference>
<organism evidence="3 4">
    <name type="scientific">Pleodorina starrii</name>
    <dbReference type="NCBI Taxonomy" id="330485"/>
    <lineage>
        <taxon>Eukaryota</taxon>
        <taxon>Viridiplantae</taxon>
        <taxon>Chlorophyta</taxon>
        <taxon>core chlorophytes</taxon>
        <taxon>Chlorophyceae</taxon>
        <taxon>CS clade</taxon>
        <taxon>Chlamydomonadales</taxon>
        <taxon>Volvocaceae</taxon>
        <taxon>Pleodorina</taxon>
    </lineage>
</organism>
<sequence length="598" mass="64783">MDSLDTNVLIPEPGGELVPAEQAMAFEQLSGSSPAWYGAFVFPQEPQPLYRATQEYAGCAASCPNSNFLKGVKWSPDGACLLTASDDNWLRLYDLPQDARVAERLHHPASDAVPSTSSTAVHDGAITADAASCLDNLSPALRMQAGETVYDYCWYSRMTATDPVSCCFASSSRGQPIHLWDACSGTIRCSYRGYNDVDEPTAAYSLAFSLDGSRLLGGYNKGIYVFDVSRPGRDYKRIVTHKRKQPESIAGIVSCIAFSPTGDVFAAGTYTGALGVYDARTYELLLILSGNRGGLTQVMFSSDGNYLYTGARQDDQMLCWDVRRTYEAVYTMERDTGRTNQRIQFDIEPCGRHLITGGCDGAVRVRRRLTSPGPALSRKTHACPRLTRRIARCTRYIGLHILLPLDPASIVRMPVSGAQLGPPGCTESPIFSHDRRTPLPGAALPTLRCPLGPSPRCSTCRTAARWIANASPRTPSTARPSTRAWTCWPPLRVRVPTGPTAASSNIAGPHPFVAPTSPFSIQHKEPRVQRMRGGAAEGHAPAGLCRPSPRNPPHALLSSSCTAIHRKSRSLHTTTRCPSRSSSNMRSACLPVPAVPSP</sequence>
<comment type="caution">
    <text evidence="3">The sequence shown here is derived from an EMBL/GenBank/DDBJ whole genome shotgun (WGS) entry which is preliminary data.</text>
</comment>
<dbReference type="AlphaFoldDB" id="A0A9W6BHM7"/>
<dbReference type="SMART" id="SM00320">
    <property type="entry name" value="WD40"/>
    <property type="match status" value="5"/>
</dbReference>
<proteinExistence type="predicted"/>
<feature type="repeat" description="WD" evidence="1">
    <location>
        <begin position="72"/>
        <end position="103"/>
    </location>
</feature>
<protein>
    <recommendedName>
        <fullName evidence="5">Telomerase Cajal body protein 1</fullName>
    </recommendedName>
</protein>
<dbReference type="SUPFAM" id="SSF50978">
    <property type="entry name" value="WD40 repeat-like"/>
    <property type="match status" value="1"/>
</dbReference>
<evidence type="ECO:0000313" key="4">
    <source>
        <dbReference type="Proteomes" id="UP001165080"/>
    </source>
</evidence>
<name>A0A9W6BHM7_9CHLO</name>
<keyword evidence="1" id="KW-0853">WD repeat</keyword>
<evidence type="ECO:0000313" key="3">
    <source>
        <dbReference type="EMBL" id="GLC51681.1"/>
    </source>
</evidence>
<dbReference type="InterPro" id="IPR001680">
    <property type="entry name" value="WD40_rpt"/>
</dbReference>
<dbReference type="Gene3D" id="2.130.10.10">
    <property type="entry name" value="YVTN repeat-like/Quinoprotein amine dehydrogenase"/>
    <property type="match status" value="2"/>
</dbReference>
<dbReference type="InterPro" id="IPR051150">
    <property type="entry name" value="SWT21/TCAB1_mRNA_Telomere"/>
</dbReference>
<feature type="region of interest" description="Disordered" evidence="2">
    <location>
        <begin position="532"/>
        <end position="598"/>
    </location>
</feature>
<dbReference type="PANTHER" id="PTHR13211">
    <property type="entry name" value="TELOMERASE CAJAL BODY PROTEIN 1"/>
    <property type="match status" value="1"/>
</dbReference>
<dbReference type="Proteomes" id="UP001165080">
    <property type="component" value="Unassembled WGS sequence"/>
</dbReference>
<dbReference type="EMBL" id="BRXU01000004">
    <property type="protein sequence ID" value="GLC51681.1"/>
    <property type="molecule type" value="Genomic_DNA"/>
</dbReference>
<evidence type="ECO:0000256" key="2">
    <source>
        <dbReference type="SAM" id="MobiDB-lite"/>
    </source>
</evidence>
<accession>A0A9W6BHM7</accession>
<dbReference type="PANTHER" id="PTHR13211:SF0">
    <property type="entry name" value="TELOMERASE CAJAL BODY PROTEIN 1"/>
    <property type="match status" value="1"/>
</dbReference>
<dbReference type="Pfam" id="PF00400">
    <property type="entry name" value="WD40"/>
    <property type="match status" value="3"/>
</dbReference>